<gene>
    <name evidence="2" type="ORF">A3SI_12094</name>
</gene>
<feature type="transmembrane region" description="Helical" evidence="1">
    <location>
        <begin position="7"/>
        <end position="27"/>
    </location>
</feature>
<keyword evidence="1" id="KW-1133">Transmembrane helix</keyword>
<dbReference type="EMBL" id="AJYA01000026">
    <property type="protein sequence ID" value="EIM75794.1"/>
    <property type="molecule type" value="Genomic_DNA"/>
</dbReference>
<dbReference type="PROSITE" id="PS51257">
    <property type="entry name" value="PROKAR_LIPOPROTEIN"/>
    <property type="match status" value="1"/>
</dbReference>
<name>I5C1U2_9BACT</name>
<sequence length="145" mass="16588">MTLKCKINLGYFGIGKYTIVILLMFYACQGKETNQEAYHIDLVKVDSFVVRRDTRFRILDHHAFSGNYLGYDPITRSFLVIDKEGQIVQEVKRIGEGPNEYNSNLSAAAFNEVGGGVLLQSSNALIWYDENWDVKKLWKYAPNLV</sequence>
<evidence type="ECO:0000313" key="3">
    <source>
        <dbReference type="Proteomes" id="UP000005551"/>
    </source>
</evidence>
<organism evidence="2 3">
    <name type="scientific">Nitritalea halalkaliphila LW7</name>
    <dbReference type="NCBI Taxonomy" id="1189621"/>
    <lineage>
        <taxon>Bacteria</taxon>
        <taxon>Pseudomonadati</taxon>
        <taxon>Bacteroidota</taxon>
        <taxon>Cytophagia</taxon>
        <taxon>Cytophagales</taxon>
        <taxon>Cyclobacteriaceae</taxon>
        <taxon>Nitritalea</taxon>
    </lineage>
</organism>
<dbReference type="AlphaFoldDB" id="I5C1U2"/>
<keyword evidence="1" id="KW-0472">Membrane</keyword>
<keyword evidence="1" id="KW-0812">Transmembrane</keyword>
<proteinExistence type="predicted"/>
<dbReference type="STRING" id="1189621.A3SI_12094"/>
<dbReference type="OrthoDB" id="838827at2"/>
<evidence type="ECO:0000313" key="2">
    <source>
        <dbReference type="EMBL" id="EIM75794.1"/>
    </source>
</evidence>
<protein>
    <recommendedName>
        <fullName evidence="4">Glutamine cyclotransferase</fullName>
    </recommendedName>
</protein>
<keyword evidence="3" id="KW-1185">Reference proteome</keyword>
<evidence type="ECO:0008006" key="4">
    <source>
        <dbReference type="Google" id="ProtNLM"/>
    </source>
</evidence>
<dbReference type="RefSeq" id="WP_009055521.1">
    <property type="nucleotide sequence ID" value="NZ_AJYA01000026.1"/>
</dbReference>
<evidence type="ECO:0000256" key="1">
    <source>
        <dbReference type="SAM" id="Phobius"/>
    </source>
</evidence>
<reference evidence="2 3" key="1">
    <citation type="submission" date="2012-05" db="EMBL/GenBank/DDBJ databases">
        <title>Genome sequence of Nitritalea halalkaliphila LW7.</title>
        <authorList>
            <person name="Jangir P.K."/>
            <person name="Singh A."/>
            <person name="Shivaji S."/>
            <person name="Sharma R."/>
        </authorList>
    </citation>
    <scope>NUCLEOTIDE SEQUENCE [LARGE SCALE GENOMIC DNA]</scope>
    <source>
        <strain evidence="2 3">LW7</strain>
    </source>
</reference>
<accession>I5C1U2</accession>
<comment type="caution">
    <text evidence="2">The sequence shown here is derived from an EMBL/GenBank/DDBJ whole genome shotgun (WGS) entry which is preliminary data.</text>
</comment>
<dbReference type="Proteomes" id="UP000005551">
    <property type="component" value="Unassembled WGS sequence"/>
</dbReference>